<reference evidence="2 4" key="2">
    <citation type="submission" date="2020-05" db="EMBL/GenBank/DDBJ databases">
        <title>FDA dAtabase for Regulatory Grade micrObial Sequences (FDA-ARGOS): Supporting development and validation of Infectious Disease Dx tests.</title>
        <authorList>
            <person name="Nelson B."/>
            <person name="Plummer A."/>
            <person name="Tallon L."/>
            <person name="Sadzewicz L."/>
            <person name="Zhao X."/>
            <person name="Vavikolanu K."/>
            <person name="Mehta A."/>
            <person name="Aluvathingal J."/>
            <person name="Nadendla S."/>
            <person name="Myers T."/>
            <person name="Yan Y."/>
            <person name="Sichtig H."/>
        </authorList>
    </citation>
    <scope>NUCLEOTIDE SEQUENCE [LARGE SCALE GENOMIC DNA]</scope>
    <source>
        <strain evidence="2 4">FDAARGOS_795</strain>
    </source>
</reference>
<sequence length="136" mass="16065">MKNLITYDPAIQMAYLYVIPFTSEIEIESTEELEENPTLNLDIDQFDRIVGIEFFGENARKLKELTNKSKIYIKKTSNDNTYIYSFRLSQDTHLQKVLFHNIVFYFSDKKYEEFIGFDIMKPSLYGNEILDSLSEC</sequence>
<dbReference type="Pfam" id="PF10049">
    <property type="entry name" value="DUF2283"/>
    <property type="match status" value="1"/>
</dbReference>
<dbReference type="GeneID" id="45021066"/>
<dbReference type="Proteomes" id="UP000031876">
    <property type="component" value="Chromosome"/>
</dbReference>
<evidence type="ECO:0000313" key="1">
    <source>
        <dbReference type="EMBL" id="AJG78260.1"/>
    </source>
</evidence>
<dbReference type="KEGG" id="btw:BF38_2267"/>
<dbReference type="InterPro" id="IPR016789">
    <property type="entry name" value="UCP021389"/>
</dbReference>
<organism evidence="2 4">
    <name type="scientific">Bacillus thuringiensis</name>
    <dbReference type="NCBI Taxonomy" id="1428"/>
    <lineage>
        <taxon>Bacteria</taxon>
        <taxon>Bacillati</taxon>
        <taxon>Bacillota</taxon>
        <taxon>Bacilli</taxon>
        <taxon>Bacillales</taxon>
        <taxon>Bacillaceae</taxon>
        <taxon>Bacillus</taxon>
        <taxon>Bacillus cereus group</taxon>
    </lineage>
</organism>
<proteinExistence type="predicted"/>
<reference evidence="1 3" key="1">
    <citation type="journal article" date="2015" name="Genome Announc.">
        <title>Complete genome sequences for 35 biothreat assay-relevant bacillus species.</title>
        <authorList>
            <person name="Johnson S.L."/>
            <person name="Daligault H.E."/>
            <person name="Davenport K.W."/>
            <person name="Jaissle J."/>
            <person name="Frey K.G."/>
            <person name="Ladner J.T."/>
            <person name="Broomall S.M."/>
            <person name="Bishop-Lilly K.A."/>
            <person name="Bruce D.C."/>
            <person name="Gibbons H.S."/>
            <person name="Coyne S.R."/>
            <person name="Lo C.C."/>
            <person name="Meincke L."/>
            <person name="Munk A.C."/>
            <person name="Koroleva G.I."/>
            <person name="Rosenzweig C.N."/>
            <person name="Palacios G.F."/>
            <person name="Redden C.L."/>
            <person name="Minogue T.D."/>
            <person name="Chain P.S."/>
        </authorList>
    </citation>
    <scope>NUCLEOTIDE SEQUENCE [LARGE SCALE GENOMIC DNA]</scope>
    <source>
        <strain evidence="1 3">HD1011</strain>
    </source>
</reference>
<protein>
    <submittedName>
        <fullName evidence="2">DUF2283 domain-containing protein</fullName>
    </submittedName>
</protein>
<evidence type="ECO:0000313" key="3">
    <source>
        <dbReference type="Proteomes" id="UP000031876"/>
    </source>
</evidence>
<evidence type="ECO:0000313" key="2">
    <source>
        <dbReference type="EMBL" id="QKH25926.1"/>
    </source>
</evidence>
<dbReference type="RefSeq" id="WP_000793088.1">
    <property type="nucleotide sequence ID" value="NZ_CP009335.1"/>
</dbReference>
<dbReference type="PIRSF" id="PIRSF021389">
    <property type="entry name" value="UCP021389"/>
    <property type="match status" value="1"/>
</dbReference>
<name>A0A0B5X1I0_BACTU</name>
<evidence type="ECO:0000313" key="4">
    <source>
        <dbReference type="Proteomes" id="UP000501107"/>
    </source>
</evidence>
<accession>A0A0B5X1I0</accession>
<dbReference type="AlphaFoldDB" id="A0A0B5X1I0"/>
<dbReference type="Proteomes" id="UP000501107">
    <property type="component" value="Chromosome"/>
</dbReference>
<dbReference type="EMBL" id="CP009335">
    <property type="protein sequence ID" value="AJG78260.1"/>
    <property type="molecule type" value="Genomic_DNA"/>
</dbReference>
<dbReference type="InterPro" id="IPR019270">
    <property type="entry name" value="DUF2283"/>
</dbReference>
<dbReference type="EMBL" id="CP053980">
    <property type="protein sequence ID" value="QKH25926.1"/>
    <property type="molecule type" value="Genomic_DNA"/>
</dbReference>
<gene>
    <name evidence="1" type="ORF">BF38_2267</name>
    <name evidence="2" type="ORF">FOC89_19005</name>
</gene>